<dbReference type="Pfam" id="PF04042">
    <property type="entry name" value="DNA_pol_E_B"/>
    <property type="match status" value="1"/>
</dbReference>
<reference evidence="11 12" key="3">
    <citation type="journal article" date="2013" name="Genome Biol.">
        <title>Assembly of a phased diploid Candida albicans genome facilitates allele-specific measurements and provides a simple model for repeat and indel structure.</title>
        <authorList>
            <person name="Muzzey D."/>
            <person name="Schwartz K."/>
            <person name="Weissman J.S."/>
            <person name="Sherlock G."/>
        </authorList>
    </citation>
    <scope>NUCLEOTIDE SEQUENCE [LARGE SCALE GENOMIC DNA]</scope>
    <source>
        <strain evidence="12">SC5314 / ATCC MYA-2876</strain>
    </source>
</reference>
<dbReference type="GO" id="GO:0030337">
    <property type="term" value="F:DNA polymerase processivity factor activity"/>
    <property type="evidence" value="ECO:0007669"/>
    <property type="project" value="EnsemblFungi"/>
</dbReference>
<evidence type="ECO:0000259" key="9">
    <source>
        <dbReference type="Pfam" id="PF04042"/>
    </source>
</evidence>
<dbReference type="AlphaFoldDB" id="A0A1D8PU38"/>
<dbReference type="RefSeq" id="XP_719326.1">
    <property type="nucleotide sequence ID" value="XM_714233.1"/>
</dbReference>
<keyword evidence="12" id="KW-1185">Reference proteome</keyword>
<dbReference type="STRING" id="237561.A0A1D8PU38"/>
<dbReference type="SMR" id="A0A1D8PU38"/>
<feature type="domain" description="DNA polymerase alpha/delta/epsilon subunit B" evidence="9">
    <location>
        <begin position="398"/>
        <end position="662"/>
    </location>
</feature>
<dbReference type="GO" id="GO:0003697">
    <property type="term" value="F:single-stranded DNA binding"/>
    <property type="evidence" value="ECO:0007669"/>
    <property type="project" value="EnsemblFungi"/>
</dbReference>
<dbReference type="GO" id="GO:0006261">
    <property type="term" value="P:DNA-templated DNA replication"/>
    <property type="evidence" value="ECO:0000318"/>
    <property type="project" value="GO_Central"/>
</dbReference>
<dbReference type="eggNOG" id="KOG3818">
    <property type="taxonomic scope" value="Eukaryota"/>
</dbReference>
<dbReference type="InParanoid" id="A0A1D8PU38"/>
<dbReference type="EMBL" id="CP017630">
    <property type="protein sequence ID" value="AOW31645.1"/>
    <property type="molecule type" value="Genomic_DNA"/>
</dbReference>
<dbReference type="GO" id="GO:0008622">
    <property type="term" value="C:epsilon DNA polymerase complex"/>
    <property type="evidence" value="ECO:0000250"/>
    <property type="project" value="CGD"/>
</dbReference>
<evidence type="ECO:0000256" key="3">
    <source>
        <dbReference type="ARBA" id="ARBA00016011"/>
    </source>
</evidence>
<evidence type="ECO:0000256" key="8">
    <source>
        <dbReference type="SAM" id="MobiDB-lite"/>
    </source>
</evidence>
<organism evidence="11 12">
    <name type="scientific">Candida albicans (strain SC5314 / ATCC MYA-2876)</name>
    <name type="common">Yeast</name>
    <dbReference type="NCBI Taxonomy" id="237561"/>
    <lineage>
        <taxon>Eukaryota</taxon>
        <taxon>Fungi</taxon>
        <taxon>Dikarya</taxon>
        <taxon>Ascomycota</taxon>
        <taxon>Saccharomycotina</taxon>
        <taxon>Pichiomycetes</taxon>
        <taxon>Debaryomycetaceae</taxon>
        <taxon>Candida/Lodderomyces clade</taxon>
        <taxon>Candida</taxon>
    </lineage>
</organism>
<evidence type="ECO:0000256" key="7">
    <source>
        <dbReference type="ARBA" id="ARBA00032930"/>
    </source>
</evidence>
<evidence type="ECO:0000313" key="12">
    <source>
        <dbReference type="Proteomes" id="UP000000559"/>
    </source>
</evidence>
<dbReference type="CGD" id="CAL0000187591">
    <property type="gene designation" value="DPB2"/>
</dbReference>
<dbReference type="VEuPathDB" id="FungiDB:CR_09900C_A"/>
<evidence type="ECO:0000256" key="6">
    <source>
        <dbReference type="ARBA" id="ARBA00023242"/>
    </source>
</evidence>
<keyword evidence="5" id="KW-0238">DNA-binding</keyword>
<dbReference type="GO" id="GO:0005737">
    <property type="term" value="C:cytoplasm"/>
    <property type="evidence" value="ECO:0007669"/>
    <property type="project" value="EnsemblFungi"/>
</dbReference>
<dbReference type="OMA" id="PEDGAWF"/>
<dbReference type="FunCoup" id="A0A1D8PU38">
    <property type="interactions" value="810"/>
</dbReference>
<gene>
    <name evidence="10 11" type="primary">DPB2</name>
    <name evidence="11" type="ordered locus">CAALFM_CR09900CA</name>
    <name evidence="10" type="ordered locus">orf19.7564</name>
</gene>
<dbReference type="GeneID" id="3639026"/>
<dbReference type="GO" id="GO:0006281">
    <property type="term" value="P:DNA repair"/>
    <property type="evidence" value="ECO:0000250"/>
    <property type="project" value="CGD"/>
</dbReference>
<keyword evidence="4" id="KW-0235">DNA replication</keyword>
<dbReference type="InterPro" id="IPR007185">
    <property type="entry name" value="DNA_pol_a/d/e_bsu"/>
</dbReference>
<evidence type="ECO:0000313" key="11">
    <source>
        <dbReference type="EMBL" id="AOW31645.1"/>
    </source>
</evidence>
<evidence type="ECO:0000256" key="2">
    <source>
        <dbReference type="ARBA" id="ARBA00009560"/>
    </source>
</evidence>
<reference evidence="11 12" key="1">
    <citation type="journal article" date="2004" name="Proc. Natl. Acad. Sci. U.S.A.">
        <title>The diploid genome sequence of Candida albicans.</title>
        <authorList>
            <person name="Jones T."/>
            <person name="Federspiel N.A."/>
            <person name="Chibana H."/>
            <person name="Dungan J."/>
            <person name="Kalman S."/>
            <person name="Magee B.B."/>
            <person name="Newport G."/>
            <person name="Thorstenson Y.R."/>
            <person name="Agabian N."/>
            <person name="Magee P.T."/>
            <person name="Davis R.W."/>
            <person name="Scherer S."/>
        </authorList>
    </citation>
    <scope>NUCLEOTIDE SEQUENCE [LARGE SCALE GENOMIC DNA]</scope>
    <source>
        <strain evidence="12">SC5314 / ATCC MYA-2876</strain>
    </source>
</reference>
<dbReference type="GO" id="GO:0003887">
    <property type="term" value="F:DNA-directed DNA polymerase activity"/>
    <property type="evidence" value="ECO:0000250"/>
    <property type="project" value="CGD"/>
</dbReference>
<sequence length="708" mass="81097">MEVTSLPIKLQPSNIRPIAFRILSKKHGLNINTDALAILTETIGYKFGTDWKSVRSQQFLEEVAKVWKIEDRGLFIDGDGLKQVLKDMNSKSSNDTKRAHRTDTLVDITNDGNQNHTHSHQDKQISFEDKNMEHEERDDVPINWQDYFKVVSPNNQPTSIFDKTRKQFDIVFKNNDDKDKKAERGGKLESIVAELVKNLPASIESFNNRYYLLSDRLSRNENFQKKSLISLSALNSFKEGKTDSITGHEISLIKNMLGRDGQKFLIFGLLSKNANDEYTLEDETDHIELNLSQAFKSQGLFYCPGMFLLVEGIYSASGGNSNQDHGYIGGCFYVSNIGHPPSERRETSLDVYGNLDFLGMHRQIAPVTGEKITKISKKFKKRLVLIEKTLYNHKLIFVGTDLYLDDFKVLDGLRKFFQKLENSIIESIEDEEGQMAEGTNIPLALVFTGSFVSKPLSVTNSSVTNITNSESYKSNFDNFTTIVSKYPNIVSRCKIILIPGKNDPWQSTYSLGSSSLNYFPQSSIPKVFINRLEKLLPKGNLVVSWNPTRINYLSQELVVFKDELMTKLKRNDIIFPRDIQEQEELIAQDDQRTNEERINNLIQNKNTHLPSKIKQARKLVKTILDQGNLQPFLKNLKLINLAYDYSLRIEPLPSVIILNDSSFDNFEVTYNGCKVVNITSVVSLNNRKFNYVEYYPGTKRFEFKDLYF</sequence>
<dbReference type="OrthoDB" id="10254730at2759"/>
<feature type="region of interest" description="Disordered" evidence="8">
    <location>
        <begin position="108"/>
        <end position="127"/>
    </location>
</feature>
<dbReference type="GO" id="GO:0003690">
    <property type="term" value="F:double-stranded DNA binding"/>
    <property type="evidence" value="ECO:0007669"/>
    <property type="project" value="EnsemblFungi"/>
</dbReference>
<dbReference type="GO" id="GO:0043596">
    <property type="term" value="C:nuclear replication fork"/>
    <property type="evidence" value="ECO:0007669"/>
    <property type="project" value="EnsemblFungi"/>
</dbReference>
<evidence type="ECO:0000313" key="10">
    <source>
        <dbReference type="CGD" id="CAL0000187591"/>
    </source>
</evidence>
<dbReference type="GO" id="GO:0045005">
    <property type="term" value="P:DNA-templated DNA replication maintenance of fidelity"/>
    <property type="evidence" value="ECO:0007669"/>
    <property type="project" value="EnsemblFungi"/>
</dbReference>
<dbReference type="Proteomes" id="UP000000559">
    <property type="component" value="Chromosome R"/>
</dbReference>
<dbReference type="GO" id="GO:0042276">
    <property type="term" value="P:error-prone translesion synthesis"/>
    <property type="evidence" value="ECO:0000318"/>
    <property type="project" value="GO_Central"/>
</dbReference>
<evidence type="ECO:0000256" key="1">
    <source>
        <dbReference type="ARBA" id="ARBA00004123"/>
    </source>
</evidence>
<dbReference type="GO" id="GO:0006271">
    <property type="term" value="P:DNA strand elongation involved in DNA replication"/>
    <property type="evidence" value="ECO:0000250"/>
    <property type="project" value="CGD"/>
</dbReference>
<keyword evidence="6" id="KW-0539">Nucleus</keyword>
<evidence type="ECO:0000256" key="4">
    <source>
        <dbReference type="ARBA" id="ARBA00022705"/>
    </source>
</evidence>
<dbReference type="InterPro" id="IPR016266">
    <property type="entry name" value="POLE2"/>
</dbReference>
<dbReference type="PANTHER" id="PTHR12708">
    <property type="entry name" value="DNA POLYMERASE EPSILON SUBUNIT B"/>
    <property type="match status" value="1"/>
</dbReference>
<evidence type="ECO:0000256" key="5">
    <source>
        <dbReference type="ARBA" id="ARBA00023125"/>
    </source>
</evidence>
<comment type="subcellular location">
    <subcellularLocation>
        <location evidence="1">Nucleus</location>
    </subcellularLocation>
</comment>
<accession>A0A1D8PU38</accession>
<proteinExistence type="inferred from homology"/>
<dbReference type="PANTHER" id="PTHR12708:SF0">
    <property type="entry name" value="DNA POLYMERASE EPSILON SUBUNIT 2"/>
    <property type="match status" value="1"/>
</dbReference>
<reference evidence="11 12" key="2">
    <citation type="journal article" date="2007" name="Genome Biol.">
        <title>Assembly of the Candida albicans genome into sixteen supercontigs aligned on the eight chromosomes.</title>
        <authorList>
            <person name="van het Hoog M."/>
            <person name="Rast T.J."/>
            <person name="Martchenko M."/>
            <person name="Grindle S."/>
            <person name="Dignard D."/>
            <person name="Hogues H."/>
            <person name="Cuomo C."/>
            <person name="Berriman M."/>
            <person name="Scherer S."/>
            <person name="Magee B.B."/>
            <person name="Whiteway M."/>
            <person name="Chibana H."/>
            <person name="Nantel A."/>
            <person name="Magee P.T."/>
        </authorList>
    </citation>
    <scope>GENOME REANNOTATION</scope>
    <source>
        <strain evidence="12">SC5314 / ATCC MYA-2876</strain>
    </source>
</reference>
<dbReference type="KEGG" id="cal:CAALFM_CR09900CA"/>
<name>A0A1D8PU38_CANAL</name>
<protein>
    <recommendedName>
        <fullName evidence="3">DNA polymerase epsilon subunit B</fullName>
    </recommendedName>
    <alternativeName>
        <fullName evidence="7">DNA polymerase II subunit 2</fullName>
    </alternativeName>
</protein>
<comment type="similarity">
    <text evidence="2">Belongs to the DNA polymerase epsilon subunit B family.</text>
</comment>